<dbReference type="SUPFAM" id="SSF49899">
    <property type="entry name" value="Concanavalin A-like lectins/glucanases"/>
    <property type="match status" value="1"/>
</dbReference>
<proteinExistence type="predicted"/>
<dbReference type="InterPro" id="IPR028994">
    <property type="entry name" value="Integrin_alpha_N"/>
</dbReference>
<dbReference type="Gene3D" id="2.130.10.130">
    <property type="entry name" value="Integrin alpha, N-terminal"/>
    <property type="match status" value="1"/>
</dbReference>
<dbReference type="InterPro" id="IPR013320">
    <property type="entry name" value="ConA-like_dom_sf"/>
</dbReference>
<evidence type="ECO:0000313" key="6">
    <source>
        <dbReference type="Proteomes" id="UP000778578"/>
    </source>
</evidence>
<accession>A0ABS7QFW6</accession>
<evidence type="ECO:0000259" key="4">
    <source>
        <dbReference type="SMART" id="SM00560"/>
    </source>
</evidence>
<organism evidence="5 6">
    <name type="scientific">Actinacidiphila acidipaludis</name>
    <dbReference type="NCBI Taxonomy" id="2873382"/>
    <lineage>
        <taxon>Bacteria</taxon>
        <taxon>Bacillati</taxon>
        <taxon>Actinomycetota</taxon>
        <taxon>Actinomycetes</taxon>
        <taxon>Kitasatosporales</taxon>
        <taxon>Streptomycetaceae</taxon>
        <taxon>Actinacidiphila</taxon>
    </lineage>
</organism>
<dbReference type="InterPro" id="IPR006558">
    <property type="entry name" value="LamG-like"/>
</dbReference>
<keyword evidence="1" id="KW-0732">Signal</keyword>
<keyword evidence="2" id="KW-1015">Disulfide bond</keyword>
<dbReference type="Gene3D" id="2.60.120.200">
    <property type="match status" value="1"/>
</dbReference>
<dbReference type="SUPFAM" id="SSF69318">
    <property type="entry name" value="Integrin alpha N-terminal domain"/>
    <property type="match status" value="1"/>
</dbReference>
<name>A0ABS7QFW6_9ACTN</name>
<feature type="region of interest" description="Disordered" evidence="3">
    <location>
        <begin position="214"/>
        <end position="265"/>
    </location>
</feature>
<feature type="compositionally biased region" description="Low complexity" evidence="3">
    <location>
        <begin position="1"/>
        <end position="29"/>
    </location>
</feature>
<evidence type="ECO:0000256" key="1">
    <source>
        <dbReference type="ARBA" id="ARBA00022729"/>
    </source>
</evidence>
<feature type="region of interest" description="Disordered" evidence="3">
    <location>
        <begin position="1"/>
        <end position="61"/>
    </location>
</feature>
<comment type="caution">
    <text evidence="5">The sequence shown here is derived from an EMBL/GenBank/DDBJ whole genome shotgun (WGS) entry which is preliminary data.</text>
</comment>
<gene>
    <name evidence="5" type="ORF">K7862_28675</name>
</gene>
<evidence type="ECO:0000256" key="3">
    <source>
        <dbReference type="SAM" id="MobiDB-lite"/>
    </source>
</evidence>
<dbReference type="RefSeq" id="WP_222967560.1">
    <property type="nucleotide sequence ID" value="NZ_JAINZZ010000051.1"/>
</dbReference>
<dbReference type="InterPro" id="IPR013517">
    <property type="entry name" value="FG-GAP"/>
</dbReference>
<dbReference type="SMART" id="SM00560">
    <property type="entry name" value="LamGL"/>
    <property type="match status" value="1"/>
</dbReference>
<keyword evidence="6" id="KW-1185">Reference proteome</keyword>
<dbReference type="Proteomes" id="UP000778578">
    <property type="component" value="Unassembled WGS sequence"/>
</dbReference>
<reference evidence="5 6" key="1">
    <citation type="submission" date="2021-08" db="EMBL/GenBank/DDBJ databases">
        <title>WGS of actinomycetes from Thailand.</title>
        <authorList>
            <person name="Thawai C."/>
        </authorList>
    </citation>
    <scope>NUCLEOTIDE SEQUENCE [LARGE SCALE GENOMIC DNA]</scope>
    <source>
        <strain evidence="5 6">PLK6-54</strain>
    </source>
</reference>
<evidence type="ECO:0000256" key="2">
    <source>
        <dbReference type="ARBA" id="ARBA00023157"/>
    </source>
</evidence>
<dbReference type="Pfam" id="PF13517">
    <property type="entry name" value="FG-GAP_3"/>
    <property type="match status" value="1"/>
</dbReference>
<dbReference type="EMBL" id="JAINZZ010000051">
    <property type="protein sequence ID" value="MBY8881584.1"/>
    <property type="molecule type" value="Genomic_DNA"/>
</dbReference>
<evidence type="ECO:0000313" key="5">
    <source>
        <dbReference type="EMBL" id="MBY8881584.1"/>
    </source>
</evidence>
<feature type="domain" description="LamG-like jellyroll fold" evidence="4">
    <location>
        <begin position="1090"/>
        <end position="1229"/>
    </location>
</feature>
<protein>
    <submittedName>
        <fullName evidence="5">FG-GAP-like repeat-containing protein</fullName>
    </submittedName>
</protein>
<dbReference type="Pfam" id="PF13385">
    <property type="entry name" value="Laminin_G_3"/>
    <property type="match status" value="1"/>
</dbReference>
<feature type="compositionally biased region" description="Polar residues" evidence="3">
    <location>
        <begin position="46"/>
        <end position="61"/>
    </location>
</feature>
<sequence>MLGTAAAAAPAPAAASTHGTAATTHGVSAQTASAQARKSHKDVQVTAATTPESTLTAHPNGTFTVNESLAPVRKFVGGVWKSLDATLHRNSNGTISTAVTSSDLTLSGGGSGPLATLHAGADSLAVSLPAHLPTPSLSGATATYPNVFGGVDLAVTANTDGTFSDVLIVKNAKAAANPALKNFTLGAHGRGVTITSDRAGNIKATDRRGHPIFTATTPQMWDSKGAQPGSATASSDAVKNPMTGQMVDRKSGTPVASTVQGPGRAAHATQLATRTTANTITLTPKAAALSGSDVTYPVFLSGPTFVWPSAPGTLQGWTYTSSYYSGASFWKTNDLLRVGYTDDPNNPPNYTARSYLQIGVPSAIYGAEHVAAQLNITEVWSWSCTPSEVDLDTTSGGVSSSTTWANQPAPKTFVDSQTVAYGWGSNCANHSVPFTLDSVMQAAADSGTTKTLTFVLKATDTAEQKYQDVSWKKFDPRTTSVSITYDHLPNTPTHLTTSPSTSCTADTIVGDGNVTLYAGVSDPDGGTVGSHFQLLPHGASSPVIAESSANNLTNQSGSTSVFIIPKATLEQAAGGKVTEFDWRIQVSDFGFWGNWLAKPCHFSFDPTRPGPPNIVQPGDSTIGQSLSVTINPPTPVTGVPAVIPSSYEYQVNGGAPLNVKADANGVATVTIKPRRQTNVLSVSSLSAGANYGDSASINFFSEAPTTVQSDGDLSGDNIPDLLTVGGQDNLPSGLWLANAKADPGQTIGNGHLNSSAPDIGPYGSGINANGPTGAGTPADYDGALAITGHFTGTALQDVLIYYPSGTHASVPVIINGNGDGSALDTQYSENDHVLTSGKFADPYGNNPMQLVNAGNTSHSGIVNYPDLLSVSGDTSGYGLNLIQAQTGTGSYSNALPLYADARFDALNTPDKTADWNMWTLTSTQLSTGTAMFLWNKSTGQLDLWENLAATDIDVVGQTATLTYTDYPISKNFTPAAGTTIQAADVNSDGIPDLRVINPDGSVTTNLYTDLTATPITPTQYTDALTTPSHSWPLNDGTQDAISNAADVTGNLAATGSGGATWTTGDLFSPSAHFDGTGVVQTTSSALNTTGDFTISAWVKPEAFGGRIIGQSGTHTSPFALYSDATTKSWQFEMARSDATNPTEDVASAVTIPAQLGTWVRLTATYQAATGRMVLYVDDVAAAQATHTTKWNTTGPLTIGAYKYNDAITGHFVGSIADVQTYSSAALSAKQVAILAGNPGPTSYEHINDNHDFGGDGTADVVAQWGSDGTLHLYDGAAESDLVADNQLWDGTWASMRLMTSGNFTDSKDDNADIVAIWNDGTAHLYTGDGRGHIAAAGQLIGGGTWLSVSQIAAADFTGDGHTDLLAIWNDGSVHIYPGDGNGHIGSAGPNIWNDNSWKTMRLLGAGDYNNDGHADLLGVWGSSGDLYLYNGDGNGHLTQGVQMTFKEGSWATVKGIVPGDFTDDGLTDLVAVWGDGTIHLYTGDGTGTLTSGPSLWEDDGSWKTMGLIS</sequence>